<name>A0A0R1KVZ0_9LACO</name>
<organism evidence="1 2">
    <name type="scientific">Lentilactobacillus sunkii DSM 19904</name>
    <dbReference type="NCBI Taxonomy" id="1423808"/>
    <lineage>
        <taxon>Bacteria</taxon>
        <taxon>Bacillati</taxon>
        <taxon>Bacillota</taxon>
        <taxon>Bacilli</taxon>
        <taxon>Lactobacillales</taxon>
        <taxon>Lactobacillaceae</taxon>
        <taxon>Lentilactobacillus</taxon>
    </lineage>
</organism>
<evidence type="ECO:0000313" key="1">
    <source>
        <dbReference type="EMBL" id="KRK87573.1"/>
    </source>
</evidence>
<sequence length="348" mass="39213">MSNKLRYPVLYCTIATKTGKKLELENNLRPGSDLLFTFDINFNMDATPPESSASFINSSQHIRNYLKAKNKVAFYIKYEAFGKTLIDEGEIKSVDPIQYDGVTTTVPITFSSGNDYSSIPAKSIQKEKNKTEGHYKRAKVKVKGKTVKRRVHYYTVEDGKKVGHYKEGHVHVDGKTEIKRTRYTVKKKVYTNLSFKKGVKPSVAIKKIAHEAGIKIASMKLAQDKPFKKGYTVSGKPLSAINKLVKRCKSKMFYERGQLKIDDLKKSKKTHIILDYTSGLLNEPSYSDDSESGDELYESTSYLLPQITVRSTYEVRGDFIKKTLIAQSGTYSFDGTQPTMTVDGSPAK</sequence>
<gene>
    <name evidence="1" type="ORF">FD17_GL000972</name>
</gene>
<comment type="caution">
    <text evidence="1">The sequence shown here is derived from an EMBL/GenBank/DDBJ whole genome shotgun (WGS) entry which is preliminary data.</text>
</comment>
<dbReference type="OrthoDB" id="2339486at2"/>
<dbReference type="RefSeq" id="WP_057826043.1">
    <property type="nucleotide sequence ID" value="NZ_AZEA01000019.1"/>
</dbReference>
<evidence type="ECO:0000313" key="2">
    <source>
        <dbReference type="Proteomes" id="UP000051581"/>
    </source>
</evidence>
<dbReference type="Proteomes" id="UP000051581">
    <property type="component" value="Unassembled WGS sequence"/>
</dbReference>
<dbReference type="EMBL" id="AZEA01000019">
    <property type="protein sequence ID" value="KRK87573.1"/>
    <property type="molecule type" value="Genomic_DNA"/>
</dbReference>
<protein>
    <submittedName>
        <fullName evidence="1">Uncharacterized protein</fullName>
    </submittedName>
</protein>
<reference evidence="1 2" key="1">
    <citation type="journal article" date="2015" name="Genome Announc.">
        <title>Expanding the biotechnology potential of lactobacilli through comparative genomics of 213 strains and associated genera.</title>
        <authorList>
            <person name="Sun Z."/>
            <person name="Harris H.M."/>
            <person name="McCann A."/>
            <person name="Guo C."/>
            <person name="Argimon S."/>
            <person name="Zhang W."/>
            <person name="Yang X."/>
            <person name="Jeffery I.B."/>
            <person name="Cooney J.C."/>
            <person name="Kagawa T.F."/>
            <person name="Liu W."/>
            <person name="Song Y."/>
            <person name="Salvetti E."/>
            <person name="Wrobel A."/>
            <person name="Rasinkangas P."/>
            <person name="Parkhill J."/>
            <person name="Rea M.C."/>
            <person name="O'Sullivan O."/>
            <person name="Ritari J."/>
            <person name="Douillard F.P."/>
            <person name="Paul Ross R."/>
            <person name="Yang R."/>
            <person name="Briner A.E."/>
            <person name="Felis G.E."/>
            <person name="de Vos W.M."/>
            <person name="Barrangou R."/>
            <person name="Klaenhammer T.R."/>
            <person name="Caufield P.W."/>
            <person name="Cui Y."/>
            <person name="Zhang H."/>
            <person name="O'Toole P.W."/>
        </authorList>
    </citation>
    <scope>NUCLEOTIDE SEQUENCE [LARGE SCALE GENOMIC DNA]</scope>
    <source>
        <strain evidence="1 2">DSM 19904</strain>
    </source>
</reference>
<keyword evidence="2" id="KW-1185">Reference proteome</keyword>
<accession>A0A0R1KVZ0</accession>
<dbReference type="PATRIC" id="fig|1423808.3.peg.981"/>
<dbReference type="AlphaFoldDB" id="A0A0R1KVZ0"/>
<proteinExistence type="predicted"/>